<dbReference type="Pfam" id="PF01416">
    <property type="entry name" value="PseudoU_synth_1"/>
    <property type="match status" value="1"/>
</dbReference>
<dbReference type="GO" id="GO:0031119">
    <property type="term" value="P:tRNA pseudouridine synthesis"/>
    <property type="evidence" value="ECO:0007669"/>
    <property type="project" value="TreeGrafter"/>
</dbReference>
<proteinExistence type="inferred from homology"/>
<dbReference type="InterPro" id="IPR020097">
    <property type="entry name" value="PsdUridine_synth_TruA_a/b_dom"/>
</dbReference>
<keyword evidence="3 4" id="KW-0413">Isomerase</keyword>
<dbReference type="GO" id="GO:0005737">
    <property type="term" value="C:cytoplasm"/>
    <property type="evidence" value="ECO:0007669"/>
    <property type="project" value="TreeGrafter"/>
</dbReference>
<dbReference type="Gene3D" id="3.30.70.660">
    <property type="entry name" value="Pseudouridine synthase I, catalytic domain, C-terminal subdomain"/>
    <property type="match status" value="1"/>
</dbReference>
<dbReference type="PANTHER" id="PTHR11142">
    <property type="entry name" value="PSEUDOURIDYLATE SYNTHASE"/>
    <property type="match status" value="1"/>
</dbReference>
<evidence type="ECO:0000259" key="5">
    <source>
        <dbReference type="Pfam" id="PF01416"/>
    </source>
</evidence>
<protein>
    <recommendedName>
        <fullName evidence="4">tRNA pseudouridine synthase</fullName>
        <ecNumber evidence="4">5.4.99.12</ecNumber>
    </recommendedName>
</protein>
<keyword evidence="7" id="KW-1185">Reference proteome</keyword>
<organism evidence="8">
    <name type="scientific">Soboliphyme baturini</name>
    <dbReference type="NCBI Taxonomy" id="241478"/>
    <lineage>
        <taxon>Eukaryota</taxon>
        <taxon>Metazoa</taxon>
        <taxon>Ecdysozoa</taxon>
        <taxon>Nematoda</taxon>
        <taxon>Enoplea</taxon>
        <taxon>Dorylaimia</taxon>
        <taxon>Dioctophymatida</taxon>
        <taxon>Dioctophymatoidea</taxon>
        <taxon>Soboliphymatidae</taxon>
        <taxon>Soboliphyme</taxon>
    </lineage>
</organism>
<feature type="domain" description="Pseudouridine synthase I TruA alpha/beta" evidence="5">
    <location>
        <begin position="114"/>
        <end position="230"/>
    </location>
</feature>
<evidence type="ECO:0000256" key="2">
    <source>
        <dbReference type="ARBA" id="ARBA00022694"/>
    </source>
</evidence>
<reference evidence="8" key="1">
    <citation type="submission" date="2016-06" db="UniProtKB">
        <authorList>
            <consortium name="WormBaseParasite"/>
        </authorList>
    </citation>
    <scope>IDENTIFICATION</scope>
</reference>
<dbReference type="OrthoDB" id="25767at2759"/>
<sequence length="238" mass="26574">MQENRQTAAYHRCGRTDVGVSAFGQVVSIALRSNVTEGKGVFFPENFCREKAQSSTTGEIDYPVVLNRVLPPEIRVLAWCPVEKSFSARFSCLSRTYKYYFPKGNLKIEKMRTACHYLLGEHDFRNFCKIDVAKNGFAHCTRCITAADVTVEDSGSKSGVETNDGQGESDDSVDARILCLTITGKAFLWHQIRCILSVLFLIGQGKENPEVVLDLLDVEHHPGKPQYNLALGENFCII</sequence>
<dbReference type="InterPro" id="IPR020103">
    <property type="entry name" value="PsdUridine_synth_cat_dom_sf"/>
</dbReference>
<dbReference type="PANTHER" id="PTHR11142:SF5">
    <property type="entry name" value="TRNA PSEUDOURIDINE(38_39) SYNTHASE"/>
    <property type="match status" value="1"/>
</dbReference>
<evidence type="ECO:0000256" key="4">
    <source>
        <dbReference type="RuleBase" id="RU003792"/>
    </source>
</evidence>
<evidence type="ECO:0000256" key="1">
    <source>
        <dbReference type="ARBA" id="ARBA00009375"/>
    </source>
</evidence>
<comment type="similarity">
    <text evidence="1 4">Belongs to the tRNA pseudouridine synthase TruA family.</text>
</comment>
<name>A0A183IP82_9BILA</name>
<dbReference type="EMBL" id="UZAM01008983">
    <property type="protein sequence ID" value="VDP07198.1"/>
    <property type="molecule type" value="Genomic_DNA"/>
</dbReference>
<comment type="catalytic activity">
    <reaction evidence="4">
        <text>uridine(38/39/40) in tRNA = pseudouridine(38/39/40) in tRNA</text>
        <dbReference type="Rhea" id="RHEA:22376"/>
        <dbReference type="Rhea" id="RHEA-COMP:10085"/>
        <dbReference type="Rhea" id="RHEA-COMP:10087"/>
        <dbReference type="ChEBI" id="CHEBI:65314"/>
        <dbReference type="ChEBI" id="CHEBI:65315"/>
        <dbReference type="EC" id="5.4.99.12"/>
    </reaction>
</comment>
<dbReference type="InterPro" id="IPR020095">
    <property type="entry name" value="PsdUridine_synth_TruA_C"/>
</dbReference>
<evidence type="ECO:0000256" key="3">
    <source>
        <dbReference type="ARBA" id="ARBA00023235"/>
    </source>
</evidence>
<evidence type="ECO:0000313" key="6">
    <source>
        <dbReference type="EMBL" id="VDP07198.1"/>
    </source>
</evidence>
<dbReference type="EC" id="5.4.99.12" evidence="4"/>
<dbReference type="GO" id="GO:0005634">
    <property type="term" value="C:nucleus"/>
    <property type="evidence" value="ECO:0007669"/>
    <property type="project" value="TreeGrafter"/>
</dbReference>
<dbReference type="WBParaSite" id="SBAD_0000564701-mRNA-1">
    <property type="protein sequence ID" value="SBAD_0000564701-mRNA-1"/>
    <property type="gene ID" value="SBAD_0000564701"/>
</dbReference>
<accession>A0A183IP82</accession>
<dbReference type="GO" id="GO:0003723">
    <property type="term" value="F:RNA binding"/>
    <property type="evidence" value="ECO:0007669"/>
    <property type="project" value="InterPro"/>
</dbReference>
<dbReference type="GO" id="GO:1990481">
    <property type="term" value="P:mRNA pseudouridine synthesis"/>
    <property type="evidence" value="ECO:0007669"/>
    <property type="project" value="TreeGrafter"/>
</dbReference>
<dbReference type="InterPro" id="IPR001406">
    <property type="entry name" value="PsdUridine_synth_TruA"/>
</dbReference>
<dbReference type="Gene3D" id="3.30.70.580">
    <property type="entry name" value="Pseudouridine synthase I, catalytic domain, N-terminal subdomain"/>
    <property type="match status" value="1"/>
</dbReference>
<dbReference type="AlphaFoldDB" id="A0A183IP82"/>
<dbReference type="GO" id="GO:0160147">
    <property type="term" value="F:tRNA pseudouridine(38-40) synthase activity"/>
    <property type="evidence" value="ECO:0007669"/>
    <property type="project" value="UniProtKB-EC"/>
</dbReference>
<evidence type="ECO:0000313" key="8">
    <source>
        <dbReference type="WBParaSite" id="SBAD_0000564701-mRNA-1"/>
    </source>
</evidence>
<evidence type="ECO:0000313" key="7">
    <source>
        <dbReference type="Proteomes" id="UP000270296"/>
    </source>
</evidence>
<keyword evidence="2 4" id="KW-0819">tRNA processing</keyword>
<gene>
    <name evidence="6" type="ORF">SBAD_LOCUS5429</name>
</gene>
<dbReference type="Proteomes" id="UP000270296">
    <property type="component" value="Unassembled WGS sequence"/>
</dbReference>
<dbReference type="InterPro" id="IPR020094">
    <property type="entry name" value="TruA/RsuA/RluB/E/F_N"/>
</dbReference>
<dbReference type="SUPFAM" id="SSF55120">
    <property type="entry name" value="Pseudouridine synthase"/>
    <property type="match status" value="1"/>
</dbReference>
<reference evidence="6 7" key="2">
    <citation type="submission" date="2018-11" db="EMBL/GenBank/DDBJ databases">
        <authorList>
            <consortium name="Pathogen Informatics"/>
        </authorList>
    </citation>
    <scope>NUCLEOTIDE SEQUENCE [LARGE SCALE GENOMIC DNA]</scope>
</reference>